<dbReference type="AlphaFoldDB" id="A0A8T0I8P7"/>
<evidence type="ECO:0000313" key="2">
    <source>
        <dbReference type="EMBL" id="KAG0579427.1"/>
    </source>
</evidence>
<feature type="compositionally biased region" description="Basic and acidic residues" evidence="1">
    <location>
        <begin position="260"/>
        <end position="282"/>
    </location>
</feature>
<gene>
    <name evidence="2" type="ORF">KC19_4G098100</name>
</gene>
<sequence>MENREGYGHPATNAEGTTTMHPESNLQPGDPNLVGGAPADEKKGITGKVKDMVGRHGRKKHNHDAPGSAKGGFLHKIKAKAGSKVGHGEDGSKHGPARLLSMSSSSSSLSSSDEEDIGTVGFAMDPTGPAVAGETLGREDFTNAPEGPGADFRDLNLDSDDDANGDEIAQHSERAAEYAKISNPMNPEYGKTLTRSEDDTHGESHHSLRSETSDPYLTPSEDDHGEQLHHSHQTHTGNSNQSASDYSEPHVSNFEGEAATGDHHGNLDDGPRGDSLKQEGFAHKIMNKVF</sequence>
<feature type="compositionally biased region" description="Low complexity" evidence="1">
    <location>
        <begin position="99"/>
        <end position="111"/>
    </location>
</feature>
<dbReference type="EMBL" id="CM026424">
    <property type="protein sequence ID" value="KAG0579427.1"/>
    <property type="molecule type" value="Genomic_DNA"/>
</dbReference>
<feature type="compositionally biased region" description="Polar residues" evidence="1">
    <location>
        <begin position="234"/>
        <end position="245"/>
    </location>
</feature>
<name>A0A8T0I8P7_CERPU</name>
<keyword evidence="3" id="KW-1185">Reference proteome</keyword>
<reference evidence="2" key="1">
    <citation type="submission" date="2020-06" db="EMBL/GenBank/DDBJ databases">
        <title>WGS assembly of Ceratodon purpureus strain R40.</title>
        <authorList>
            <person name="Carey S.B."/>
            <person name="Jenkins J."/>
            <person name="Shu S."/>
            <person name="Lovell J.T."/>
            <person name="Sreedasyam A."/>
            <person name="Maumus F."/>
            <person name="Tiley G.P."/>
            <person name="Fernandez-Pozo N."/>
            <person name="Barry K."/>
            <person name="Chen C."/>
            <person name="Wang M."/>
            <person name="Lipzen A."/>
            <person name="Daum C."/>
            <person name="Saski C.A."/>
            <person name="Payton A.C."/>
            <person name="Mcbreen J.C."/>
            <person name="Conrad R.E."/>
            <person name="Kollar L.M."/>
            <person name="Olsson S."/>
            <person name="Huttunen S."/>
            <person name="Landis J.B."/>
            <person name="Wickett N.J."/>
            <person name="Johnson M.G."/>
            <person name="Rensing S.A."/>
            <person name="Grimwood J."/>
            <person name="Schmutz J."/>
            <person name="Mcdaniel S.F."/>
        </authorList>
    </citation>
    <scope>NUCLEOTIDE SEQUENCE</scope>
    <source>
        <strain evidence="2">R40</strain>
    </source>
</reference>
<comment type="caution">
    <text evidence="2">The sequence shown here is derived from an EMBL/GenBank/DDBJ whole genome shotgun (WGS) entry which is preliminary data.</text>
</comment>
<feature type="compositionally biased region" description="Basic and acidic residues" evidence="1">
    <location>
        <begin position="39"/>
        <end position="54"/>
    </location>
</feature>
<dbReference type="Proteomes" id="UP000822688">
    <property type="component" value="Chromosome 4"/>
</dbReference>
<evidence type="ECO:0000313" key="3">
    <source>
        <dbReference type="Proteomes" id="UP000822688"/>
    </source>
</evidence>
<feature type="compositionally biased region" description="Basic and acidic residues" evidence="1">
    <location>
        <begin position="194"/>
        <end position="212"/>
    </location>
</feature>
<evidence type="ECO:0000256" key="1">
    <source>
        <dbReference type="SAM" id="MobiDB-lite"/>
    </source>
</evidence>
<accession>A0A8T0I8P7</accession>
<feature type="compositionally biased region" description="Basic and acidic residues" evidence="1">
    <location>
        <begin position="168"/>
        <end position="177"/>
    </location>
</feature>
<protein>
    <submittedName>
        <fullName evidence="2">Uncharacterized protein</fullName>
    </submittedName>
</protein>
<organism evidence="2 3">
    <name type="scientific">Ceratodon purpureus</name>
    <name type="common">Fire moss</name>
    <name type="synonym">Dicranum purpureum</name>
    <dbReference type="NCBI Taxonomy" id="3225"/>
    <lineage>
        <taxon>Eukaryota</taxon>
        <taxon>Viridiplantae</taxon>
        <taxon>Streptophyta</taxon>
        <taxon>Embryophyta</taxon>
        <taxon>Bryophyta</taxon>
        <taxon>Bryophytina</taxon>
        <taxon>Bryopsida</taxon>
        <taxon>Dicranidae</taxon>
        <taxon>Pseudoditrichales</taxon>
        <taxon>Ditrichaceae</taxon>
        <taxon>Ceratodon</taxon>
    </lineage>
</organism>
<feature type="region of interest" description="Disordered" evidence="1">
    <location>
        <begin position="1"/>
        <end position="290"/>
    </location>
</feature>
<feature type="compositionally biased region" description="Polar residues" evidence="1">
    <location>
        <begin position="14"/>
        <end position="27"/>
    </location>
</feature>
<proteinExistence type="predicted"/>